<feature type="transmembrane region" description="Helical" evidence="7">
    <location>
        <begin position="145"/>
        <end position="163"/>
    </location>
</feature>
<reference evidence="8 9" key="1">
    <citation type="submission" date="2020-02" db="EMBL/GenBank/DDBJ databases">
        <title>The whole genome sequence of CPCC 205119.</title>
        <authorList>
            <person name="Jiang Z."/>
        </authorList>
    </citation>
    <scope>NUCLEOTIDE SEQUENCE [LARGE SCALE GENOMIC DNA]</scope>
    <source>
        <strain evidence="8 9">CPCC 205119</strain>
    </source>
</reference>
<name>A0A7K3WHM0_9ACTN</name>
<feature type="transmembrane region" description="Helical" evidence="7">
    <location>
        <begin position="386"/>
        <end position="407"/>
    </location>
</feature>
<dbReference type="GO" id="GO:0005886">
    <property type="term" value="C:plasma membrane"/>
    <property type="evidence" value="ECO:0007669"/>
    <property type="project" value="UniProtKB-SubCell"/>
</dbReference>
<evidence type="ECO:0000256" key="3">
    <source>
        <dbReference type="ARBA" id="ARBA00022692"/>
    </source>
</evidence>
<keyword evidence="5 7" id="KW-0472">Membrane</keyword>
<feature type="transmembrane region" description="Helical" evidence="7">
    <location>
        <begin position="314"/>
        <end position="338"/>
    </location>
</feature>
<feature type="compositionally biased region" description="Low complexity" evidence="6">
    <location>
        <begin position="15"/>
        <end position="29"/>
    </location>
</feature>
<organism evidence="8 9">
    <name type="scientific">Goekera deserti</name>
    <dbReference type="NCBI Taxonomy" id="2497753"/>
    <lineage>
        <taxon>Bacteria</taxon>
        <taxon>Bacillati</taxon>
        <taxon>Actinomycetota</taxon>
        <taxon>Actinomycetes</taxon>
        <taxon>Geodermatophilales</taxon>
        <taxon>Geodermatophilaceae</taxon>
        <taxon>Goekera</taxon>
    </lineage>
</organism>
<evidence type="ECO:0000256" key="6">
    <source>
        <dbReference type="SAM" id="MobiDB-lite"/>
    </source>
</evidence>
<feature type="transmembrane region" description="Helical" evidence="7">
    <location>
        <begin position="246"/>
        <end position="268"/>
    </location>
</feature>
<evidence type="ECO:0000256" key="5">
    <source>
        <dbReference type="ARBA" id="ARBA00023136"/>
    </source>
</evidence>
<protein>
    <recommendedName>
        <fullName evidence="10">O-antigen/teichoic acid export membrane protein</fullName>
    </recommendedName>
</protein>
<evidence type="ECO:0000256" key="1">
    <source>
        <dbReference type="ARBA" id="ARBA00004651"/>
    </source>
</evidence>
<feature type="transmembrane region" description="Helical" evidence="7">
    <location>
        <begin position="175"/>
        <end position="199"/>
    </location>
</feature>
<dbReference type="InterPro" id="IPR050833">
    <property type="entry name" value="Poly_Biosynth_Transport"/>
</dbReference>
<keyword evidence="9" id="KW-1185">Reference proteome</keyword>
<dbReference type="CDD" id="cd13126">
    <property type="entry name" value="MATE_like_11"/>
    <property type="match status" value="1"/>
</dbReference>
<feature type="transmembrane region" description="Helical" evidence="7">
    <location>
        <begin position="413"/>
        <end position="430"/>
    </location>
</feature>
<dbReference type="PANTHER" id="PTHR30250">
    <property type="entry name" value="PST FAMILY PREDICTED COLANIC ACID TRANSPORTER"/>
    <property type="match status" value="1"/>
</dbReference>
<evidence type="ECO:0000313" key="9">
    <source>
        <dbReference type="Proteomes" id="UP000470470"/>
    </source>
</evidence>
<evidence type="ECO:0000256" key="2">
    <source>
        <dbReference type="ARBA" id="ARBA00022475"/>
    </source>
</evidence>
<gene>
    <name evidence="8" type="ORF">G1H19_13505</name>
</gene>
<evidence type="ECO:0000256" key="4">
    <source>
        <dbReference type="ARBA" id="ARBA00022989"/>
    </source>
</evidence>
<feature type="transmembrane region" description="Helical" evidence="7">
    <location>
        <begin position="120"/>
        <end position="139"/>
    </location>
</feature>
<comment type="caution">
    <text evidence="8">The sequence shown here is derived from an EMBL/GenBank/DDBJ whole genome shotgun (WGS) entry which is preliminary data.</text>
</comment>
<dbReference type="AlphaFoldDB" id="A0A7K3WHM0"/>
<accession>A0A7K3WHM0</accession>
<feature type="transmembrane region" description="Helical" evidence="7">
    <location>
        <begin position="72"/>
        <end position="94"/>
    </location>
</feature>
<feature type="region of interest" description="Disordered" evidence="6">
    <location>
        <begin position="1"/>
        <end position="29"/>
    </location>
</feature>
<dbReference type="Proteomes" id="UP000470470">
    <property type="component" value="Unassembled WGS sequence"/>
</dbReference>
<keyword evidence="4 7" id="KW-1133">Transmembrane helix</keyword>
<feature type="transmembrane region" description="Helical" evidence="7">
    <location>
        <begin position="358"/>
        <end position="379"/>
    </location>
</feature>
<dbReference type="EMBL" id="JAAGWK010000019">
    <property type="protein sequence ID" value="NEL55013.1"/>
    <property type="molecule type" value="Genomic_DNA"/>
</dbReference>
<evidence type="ECO:0000313" key="8">
    <source>
        <dbReference type="EMBL" id="NEL55013.1"/>
    </source>
</evidence>
<comment type="subcellular location">
    <subcellularLocation>
        <location evidence="1">Cell membrane</location>
        <topology evidence="1">Multi-pass membrane protein</topology>
    </subcellularLocation>
</comment>
<keyword evidence="2" id="KW-1003">Cell membrane</keyword>
<keyword evidence="3 7" id="KW-0812">Transmembrane</keyword>
<proteinExistence type="predicted"/>
<feature type="transmembrane region" description="Helical" evidence="7">
    <location>
        <begin position="280"/>
        <end position="302"/>
    </location>
</feature>
<sequence length="453" mass="46405">MDREEIADVPAQVTPPAGEPAAPVEEPAARGGRSTVVRLARRAGWNLVDQALSSFSNLALSLLVAKAVDKEAFGAFTVSFTVYSVAVLVSRSLCSQPMMMRFTAVGPAEFRTAAGQSTGTAAVVGFGLGVLALVAGLVAGGGVGTALLAMALLLPGLLVQDAWRMAFFAQGKPHLAAMLDGVWTVLQLVAVGVLLAVGLDSAVPFVIAWGLAAAAAAVLGAQQGATAPRVRATRTWLRNHWDLTRWLLTEALLLQGAYQGALLLIGALGTLSDVGSLRGAQVLIGPLSLLAASAGAFGVPEISRRPQLRTRPRLLAAGGLGGLLAVGGLVWGTGMLLLPDTWGEVLLDDTWAGARMVLLASVVGQVGNLLSVGPATVVYGMGRGDAIFAVHAAVSGMLVVFGLGGLYLGGAEGAAWGFALAYWVAVPFWFRQVHVLGKANDAARDAEAAAPPS</sequence>
<evidence type="ECO:0000256" key="7">
    <source>
        <dbReference type="SAM" id="Phobius"/>
    </source>
</evidence>
<feature type="transmembrane region" description="Helical" evidence="7">
    <location>
        <begin position="205"/>
        <end position="225"/>
    </location>
</feature>
<dbReference type="RefSeq" id="WP_152729452.1">
    <property type="nucleotide sequence ID" value="NZ_JAABOZ010000003.1"/>
</dbReference>
<dbReference type="PANTHER" id="PTHR30250:SF26">
    <property type="entry name" value="PSMA PROTEIN"/>
    <property type="match status" value="1"/>
</dbReference>
<evidence type="ECO:0008006" key="10">
    <source>
        <dbReference type="Google" id="ProtNLM"/>
    </source>
</evidence>